<dbReference type="OrthoDB" id="5839at2759"/>
<feature type="transmembrane region" description="Helical" evidence="7">
    <location>
        <begin position="151"/>
        <end position="171"/>
    </location>
</feature>
<name>A0A4Z1STY5_GIAMU</name>
<dbReference type="PANTHER" id="PTHR21231">
    <property type="entry name" value="XPA-BINDING PROTEIN 1-RELATED"/>
    <property type="match status" value="1"/>
</dbReference>
<dbReference type="Gene3D" id="3.40.50.300">
    <property type="entry name" value="P-loop containing nucleotide triphosphate hydrolases"/>
    <property type="match status" value="1"/>
</dbReference>
<proteinExistence type="inferred from homology"/>
<dbReference type="GO" id="GO:0005525">
    <property type="term" value="F:GTP binding"/>
    <property type="evidence" value="ECO:0007669"/>
    <property type="project" value="UniProtKB-KW"/>
</dbReference>
<evidence type="ECO:0000256" key="2">
    <source>
        <dbReference type="ARBA" id="ARBA00022741"/>
    </source>
</evidence>
<comment type="subunit">
    <text evidence="5">Binds to RNA polymerase II (RNAPII).</text>
</comment>
<dbReference type="AlphaFoldDB" id="A0A4Z1STY5"/>
<evidence type="ECO:0000256" key="5">
    <source>
        <dbReference type="RuleBase" id="RU365059"/>
    </source>
</evidence>
<evidence type="ECO:0000313" key="8">
    <source>
        <dbReference type="EMBL" id="TNJ29200.1"/>
    </source>
</evidence>
<keyword evidence="2 5" id="KW-0547">Nucleotide-binding</keyword>
<keyword evidence="8" id="KW-0067">ATP-binding</keyword>
<keyword evidence="7" id="KW-1133">Transmembrane helix</keyword>
<sequence>MGRYCQIVVGPAGAGKSTYCARLQTHLGLLHRIAHVFNFDPASDMVPYDPAVDIRELITTDDVMDYCGLGPNGALVYALEHALTEAQDSWLDDALGYEDDYLIIDFAGQIELFTHYDCLGSLARYLQRRGYSVLTVYILEAQRFHSRSACLSSALVALGAMAGCGTAFLPIMSKIDLLDPKVKKKLIDNPESSSELTWIHAASERPLDDAIERAVFQEGLPNFIPYTAAEPETLEEIVIRADIALGYGEDEEPPEPREADMGMDVDMSVGVDG</sequence>
<evidence type="ECO:0000256" key="6">
    <source>
        <dbReference type="SAM" id="MobiDB-lite"/>
    </source>
</evidence>
<keyword evidence="9" id="KW-1185">Reference proteome</keyword>
<evidence type="ECO:0000256" key="1">
    <source>
        <dbReference type="ARBA" id="ARBA00005290"/>
    </source>
</evidence>
<evidence type="ECO:0000256" key="7">
    <source>
        <dbReference type="SAM" id="Phobius"/>
    </source>
</evidence>
<evidence type="ECO:0000256" key="3">
    <source>
        <dbReference type="ARBA" id="ARBA00022801"/>
    </source>
</evidence>
<evidence type="ECO:0000313" key="9">
    <source>
        <dbReference type="Proteomes" id="UP000315496"/>
    </source>
</evidence>
<dbReference type="Pfam" id="PF03029">
    <property type="entry name" value="ATP_bind_1"/>
    <property type="match status" value="1"/>
</dbReference>
<dbReference type="GO" id="GO:0005524">
    <property type="term" value="F:ATP binding"/>
    <property type="evidence" value="ECO:0007669"/>
    <property type="project" value="UniProtKB-KW"/>
</dbReference>
<protein>
    <recommendedName>
        <fullName evidence="5">GPN-loop GTPase 3</fullName>
    </recommendedName>
</protein>
<keyword evidence="7" id="KW-0812">Transmembrane</keyword>
<comment type="caution">
    <text evidence="8">The sequence shown here is derived from an EMBL/GenBank/DDBJ whole genome shotgun (WGS) entry which is preliminary data.</text>
</comment>
<keyword evidence="4 5" id="KW-0342">GTP-binding</keyword>
<dbReference type="InterPro" id="IPR004130">
    <property type="entry name" value="Gpn"/>
</dbReference>
<dbReference type="PANTHER" id="PTHR21231:SF7">
    <property type="entry name" value="GPN-LOOP GTPASE 3"/>
    <property type="match status" value="1"/>
</dbReference>
<dbReference type="GO" id="GO:0003924">
    <property type="term" value="F:GTPase activity"/>
    <property type="evidence" value="ECO:0007669"/>
    <property type="project" value="TreeGrafter"/>
</dbReference>
<dbReference type="Proteomes" id="UP000315496">
    <property type="component" value="Chromosome 2"/>
</dbReference>
<organism evidence="8 9">
    <name type="scientific">Giardia muris</name>
    <dbReference type="NCBI Taxonomy" id="5742"/>
    <lineage>
        <taxon>Eukaryota</taxon>
        <taxon>Metamonada</taxon>
        <taxon>Diplomonadida</taxon>
        <taxon>Hexamitidae</taxon>
        <taxon>Giardiinae</taxon>
        <taxon>Giardia</taxon>
    </lineage>
</organism>
<keyword evidence="7" id="KW-0472">Membrane</keyword>
<comment type="function">
    <text evidence="5">Small GTPase required for proper nuclear import of RNA polymerase II and III (RNAPII and RNAPIII). May act at an RNAP assembly step prior to nuclear import.</text>
</comment>
<keyword evidence="3 5" id="KW-0378">Hydrolase</keyword>
<comment type="similarity">
    <text evidence="1 5">Belongs to the GPN-loop GTPase family.</text>
</comment>
<dbReference type="InterPro" id="IPR027417">
    <property type="entry name" value="P-loop_NTPase"/>
</dbReference>
<dbReference type="EMBL" id="VDLU01000002">
    <property type="protein sequence ID" value="TNJ29200.1"/>
    <property type="molecule type" value="Genomic_DNA"/>
</dbReference>
<gene>
    <name evidence="8" type="ORF">GMRT_14967</name>
</gene>
<dbReference type="VEuPathDB" id="GiardiaDB:GMRT_14967"/>
<dbReference type="SUPFAM" id="SSF52540">
    <property type="entry name" value="P-loop containing nucleoside triphosphate hydrolases"/>
    <property type="match status" value="1"/>
</dbReference>
<accession>A0A4Z1STY5</accession>
<feature type="region of interest" description="Disordered" evidence="6">
    <location>
        <begin position="248"/>
        <end position="273"/>
    </location>
</feature>
<reference evidence="8 9" key="1">
    <citation type="submission" date="2019-05" db="EMBL/GenBank/DDBJ databases">
        <title>The compact genome of Giardia muris reveals important steps in the evolution of intestinal protozoan parasites.</title>
        <authorList>
            <person name="Xu F."/>
            <person name="Jimenez-Gonzalez A."/>
            <person name="Einarsson E."/>
            <person name="Astvaldsson A."/>
            <person name="Peirasmaki D."/>
            <person name="Eckmann L."/>
            <person name="Andersson J.O."/>
            <person name="Svard S.G."/>
            <person name="Jerlstrom-Hultqvist J."/>
        </authorList>
    </citation>
    <scope>NUCLEOTIDE SEQUENCE [LARGE SCALE GENOMIC DNA]</scope>
    <source>
        <strain evidence="8 9">Roberts-Thomson</strain>
    </source>
</reference>
<evidence type="ECO:0000256" key="4">
    <source>
        <dbReference type="ARBA" id="ARBA00023134"/>
    </source>
</evidence>